<sequence>MRMKARKLLHHPRSPQKRFRDREQICAKRYRSLGPFQDTVLARAWNRQGPPREGNCFLPWRVQNSGKVPPVLNDTWNIEYQDFPSEFQSNTLADQEIPGLDAMQTTNGRIFVSNKPNEDYEQDQQVSLHTRPMSR</sequence>
<evidence type="ECO:0000313" key="2">
    <source>
        <dbReference type="EMBL" id="KEQ85172.1"/>
    </source>
</evidence>
<name>A0A074XT85_AURPU</name>
<feature type="region of interest" description="Disordered" evidence="1">
    <location>
        <begin position="113"/>
        <end position="135"/>
    </location>
</feature>
<dbReference type="HOGENOM" id="CLU_1885382_0_0_1"/>
<dbReference type="RefSeq" id="XP_029761359.1">
    <property type="nucleotide sequence ID" value="XM_029905432.1"/>
</dbReference>
<feature type="compositionally biased region" description="Basic residues" evidence="1">
    <location>
        <begin position="1"/>
        <end position="17"/>
    </location>
</feature>
<evidence type="ECO:0000313" key="3">
    <source>
        <dbReference type="Proteomes" id="UP000030706"/>
    </source>
</evidence>
<dbReference type="AlphaFoldDB" id="A0A074XT85"/>
<organism evidence="2 3">
    <name type="scientific">Aureobasidium pullulans EXF-150</name>
    <dbReference type="NCBI Taxonomy" id="1043002"/>
    <lineage>
        <taxon>Eukaryota</taxon>
        <taxon>Fungi</taxon>
        <taxon>Dikarya</taxon>
        <taxon>Ascomycota</taxon>
        <taxon>Pezizomycotina</taxon>
        <taxon>Dothideomycetes</taxon>
        <taxon>Dothideomycetidae</taxon>
        <taxon>Dothideales</taxon>
        <taxon>Saccotheciaceae</taxon>
        <taxon>Aureobasidium</taxon>
    </lineage>
</organism>
<accession>A0A074XT85</accession>
<feature type="region of interest" description="Disordered" evidence="1">
    <location>
        <begin position="1"/>
        <end position="20"/>
    </location>
</feature>
<dbReference type="Proteomes" id="UP000030706">
    <property type="component" value="Unassembled WGS sequence"/>
</dbReference>
<dbReference type="EMBL" id="KL584981">
    <property type="protein sequence ID" value="KEQ85172.1"/>
    <property type="molecule type" value="Genomic_DNA"/>
</dbReference>
<proteinExistence type="predicted"/>
<evidence type="ECO:0000256" key="1">
    <source>
        <dbReference type="SAM" id="MobiDB-lite"/>
    </source>
</evidence>
<reference evidence="2 3" key="1">
    <citation type="journal article" date="2014" name="BMC Genomics">
        <title>Genome sequencing of four Aureobasidium pullulans varieties: biotechnological potential, stress tolerance, and description of new species.</title>
        <authorList>
            <person name="Gostin Ar C."/>
            <person name="Ohm R.A."/>
            <person name="Kogej T."/>
            <person name="Sonjak S."/>
            <person name="Turk M."/>
            <person name="Zajc J."/>
            <person name="Zalar P."/>
            <person name="Grube M."/>
            <person name="Sun H."/>
            <person name="Han J."/>
            <person name="Sharma A."/>
            <person name="Chiniquy J."/>
            <person name="Ngan C.Y."/>
            <person name="Lipzen A."/>
            <person name="Barry K."/>
            <person name="Grigoriev I.V."/>
            <person name="Gunde-Cimerman N."/>
        </authorList>
    </citation>
    <scope>NUCLEOTIDE SEQUENCE [LARGE SCALE GENOMIC DNA]</scope>
    <source>
        <strain evidence="2 3">EXF-150</strain>
    </source>
</reference>
<keyword evidence="3" id="KW-1185">Reference proteome</keyword>
<protein>
    <submittedName>
        <fullName evidence="2">Uncharacterized protein</fullName>
    </submittedName>
</protein>
<dbReference type="GeneID" id="40747738"/>
<gene>
    <name evidence="2" type="ORF">M438DRAFT_345353</name>
</gene>